<organism evidence="2 3">
    <name type="scientific">Tieghemostelium lacteum</name>
    <name type="common">Slime mold</name>
    <name type="synonym">Dictyostelium lacteum</name>
    <dbReference type="NCBI Taxonomy" id="361077"/>
    <lineage>
        <taxon>Eukaryota</taxon>
        <taxon>Amoebozoa</taxon>
        <taxon>Evosea</taxon>
        <taxon>Eumycetozoa</taxon>
        <taxon>Dictyostelia</taxon>
        <taxon>Dictyosteliales</taxon>
        <taxon>Raperosteliaceae</taxon>
        <taxon>Tieghemostelium</taxon>
    </lineage>
</organism>
<evidence type="ECO:0000256" key="1">
    <source>
        <dbReference type="SAM" id="MobiDB-lite"/>
    </source>
</evidence>
<feature type="region of interest" description="Disordered" evidence="1">
    <location>
        <begin position="104"/>
        <end position="139"/>
    </location>
</feature>
<dbReference type="InParanoid" id="A0A151ZT38"/>
<dbReference type="AlphaFoldDB" id="A0A151ZT38"/>
<protein>
    <submittedName>
        <fullName evidence="2">Putative nuclease</fullName>
    </submittedName>
</protein>
<feature type="compositionally biased region" description="Low complexity" evidence="1">
    <location>
        <begin position="207"/>
        <end position="226"/>
    </location>
</feature>
<comment type="caution">
    <text evidence="2">The sequence shown here is derived from an EMBL/GenBank/DDBJ whole genome shotgun (WGS) entry which is preliminary data.</text>
</comment>
<feature type="region of interest" description="Disordered" evidence="1">
    <location>
        <begin position="203"/>
        <end position="226"/>
    </location>
</feature>
<proteinExistence type="predicted"/>
<accession>A0A151ZT38</accession>
<feature type="compositionally biased region" description="Polar residues" evidence="1">
    <location>
        <begin position="388"/>
        <end position="397"/>
    </location>
</feature>
<evidence type="ECO:0000313" key="3">
    <source>
        <dbReference type="Proteomes" id="UP000076078"/>
    </source>
</evidence>
<feature type="region of interest" description="Disordered" evidence="1">
    <location>
        <begin position="378"/>
        <end position="414"/>
    </location>
</feature>
<evidence type="ECO:0000313" key="2">
    <source>
        <dbReference type="EMBL" id="KYQ96944.1"/>
    </source>
</evidence>
<gene>
    <name evidence="2" type="ORF">DLAC_04266</name>
</gene>
<feature type="region of interest" description="Disordered" evidence="1">
    <location>
        <begin position="312"/>
        <end position="334"/>
    </location>
</feature>
<feature type="compositionally biased region" description="Polar residues" evidence="1">
    <location>
        <begin position="109"/>
        <end position="139"/>
    </location>
</feature>
<dbReference type="Proteomes" id="UP000076078">
    <property type="component" value="Unassembled WGS sequence"/>
</dbReference>
<keyword evidence="3" id="KW-1185">Reference proteome</keyword>
<name>A0A151ZT38_TIELA</name>
<reference evidence="2 3" key="1">
    <citation type="submission" date="2015-12" db="EMBL/GenBank/DDBJ databases">
        <title>Dictyostelia acquired genes for synthesis and detection of signals that induce cell-type specialization by lateral gene transfer from prokaryotes.</title>
        <authorList>
            <person name="Gloeckner G."/>
            <person name="Schaap P."/>
        </authorList>
    </citation>
    <scope>NUCLEOTIDE SEQUENCE [LARGE SCALE GENOMIC DNA]</scope>
    <source>
        <strain evidence="2 3">TK</strain>
    </source>
</reference>
<dbReference type="EMBL" id="LODT01000021">
    <property type="protein sequence ID" value="KYQ96944.1"/>
    <property type="molecule type" value="Genomic_DNA"/>
</dbReference>
<feature type="compositionally biased region" description="Low complexity" evidence="1">
    <location>
        <begin position="400"/>
        <end position="411"/>
    </location>
</feature>
<dbReference type="OrthoDB" id="21342at2759"/>
<sequence length="518" mass="58186">MVESNIGTIPFTDTKDLFVQEYEIHQSKSNESITIQYFCNKEGEPTYFPDRTLAALFQVNLSTLRGRFNRLTKKHEGYRLLISEKSKARLSSLHFINWGTNSNNNSGNQQLPSSPTLQSMNSSTGSNCSTDDSPTLGSSGNGVSSLHGLVALNHIHLVNIALSEWIANNHERLGTSLKDIENNLTKANLTFIRNSDTITILPTKSTQQQPQQQPQQQQLTSPVPQQQQNIISLNNNNINQYQQHNTNNNNMLFQNYFYQSPNSSPNLISTGNSTQPLKYYANGNSLNSYSPPQSPLSYNHSIPIKFTPLSPPSPTKLSQVPEINNNNSKKRSFDNFSTTTTISMNNNNYHNNNNNYNNEFNPLLSLSIMSKKVKTLQDFNSDDSSSDQEQALPSTPKYQPLSSSTSSTNLISPPPQQHLVKENNISICQYIFCKIQNSPSYKIIDISKIKSFSEFRESLTSVFKISAFNLEFQDSGNVVVKLNEHDEDQWSNLSTVINKVTLKPFTCQNTALRSILCN</sequence>